<keyword evidence="5" id="KW-1185">Reference proteome</keyword>
<comment type="subcellular location">
    <subcellularLocation>
        <location evidence="1">Secreted</location>
    </subcellularLocation>
</comment>
<proteinExistence type="predicted"/>
<evidence type="ECO:0000313" key="4">
    <source>
        <dbReference type="EMBL" id="MBO0356791.1"/>
    </source>
</evidence>
<dbReference type="GO" id="GO:0005576">
    <property type="term" value="C:extracellular region"/>
    <property type="evidence" value="ECO:0007669"/>
    <property type="project" value="UniProtKB-SubCell"/>
</dbReference>
<reference evidence="4" key="1">
    <citation type="submission" date="2021-03" db="EMBL/GenBank/DDBJ databases">
        <authorList>
            <person name="Kim M.K."/>
        </authorList>
    </citation>
    <scope>NUCLEOTIDE SEQUENCE</scope>
    <source>
        <strain evidence="4">BT186</strain>
    </source>
</reference>
<keyword evidence="2" id="KW-0732">Signal</keyword>
<dbReference type="AlphaFoldDB" id="A0A939ET20"/>
<dbReference type="Gene3D" id="3.20.20.370">
    <property type="entry name" value="Glycoside hydrolase/deacetylase"/>
    <property type="match status" value="1"/>
</dbReference>
<dbReference type="InterPro" id="IPR002509">
    <property type="entry name" value="NODB_dom"/>
</dbReference>
<evidence type="ECO:0000313" key="5">
    <source>
        <dbReference type="Proteomes" id="UP000664144"/>
    </source>
</evidence>
<accession>A0A939ET20</accession>
<gene>
    <name evidence="4" type="ORF">J0X19_02440</name>
</gene>
<protein>
    <submittedName>
        <fullName evidence="4">Polysaccharide deacetylase family protein</fullName>
    </submittedName>
</protein>
<feature type="domain" description="NodB homology" evidence="3">
    <location>
        <begin position="73"/>
        <end position="338"/>
    </location>
</feature>
<name>A0A939ET20_9BACT</name>
<dbReference type="EMBL" id="JAFLQZ010000002">
    <property type="protein sequence ID" value="MBO0356791.1"/>
    <property type="molecule type" value="Genomic_DNA"/>
</dbReference>
<comment type="caution">
    <text evidence="4">The sequence shown here is derived from an EMBL/GenBank/DDBJ whole genome shotgun (WGS) entry which is preliminary data.</text>
</comment>
<dbReference type="GO" id="GO:0005975">
    <property type="term" value="P:carbohydrate metabolic process"/>
    <property type="evidence" value="ECO:0007669"/>
    <property type="project" value="InterPro"/>
</dbReference>
<organism evidence="4 5">
    <name type="scientific">Hymenobacter telluris</name>
    <dbReference type="NCBI Taxonomy" id="2816474"/>
    <lineage>
        <taxon>Bacteria</taxon>
        <taxon>Pseudomonadati</taxon>
        <taxon>Bacteroidota</taxon>
        <taxon>Cytophagia</taxon>
        <taxon>Cytophagales</taxon>
        <taxon>Hymenobacteraceae</taxon>
        <taxon>Hymenobacter</taxon>
    </lineage>
</organism>
<evidence type="ECO:0000256" key="1">
    <source>
        <dbReference type="ARBA" id="ARBA00004613"/>
    </source>
</evidence>
<dbReference type="InterPro" id="IPR011330">
    <property type="entry name" value="Glyco_hydro/deAcase_b/a-brl"/>
</dbReference>
<dbReference type="PROSITE" id="PS51677">
    <property type="entry name" value="NODB"/>
    <property type="match status" value="1"/>
</dbReference>
<dbReference type="Pfam" id="PF01522">
    <property type="entry name" value="Polysacc_deac_1"/>
    <property type="match status" value="2"/>
</dbReference>
<dbReference type="GO" id="GO:0016810">
    <property type="term" value="F:hydrolase activity, acting on carbon-nitrogen (but not peptide) bonds"/>
    <property type="evidence" value="ECO:0007669"/>
    <property type="project" value="InterPro"/>
</dbReference>
<evidence type="ECO:0000259" key="3">
    <source>
        <dbReference type="PROSITE" id="PS51677"/>
    </source>
</evidence>
<dbReference type="InterPro" id="IPR051398">
    <property type="entry name" value="Polysacch_Deacetylase"/>
</dbReference>
<evidence type="ECO:0000256" key="2">
    <source>
        <dbReference type="ARBA" id="ARBA00022729"/>
    </source>
</evidence>
<dbReference type="PANTHER" id="PTHR34216:SF3">
    <property type="entry name" value="POLY-BETA-1,6-N-ACETYL-D-GLUCOSAMINE N-DEACETYLASE"/>
    <property type="match status" value="1"/>
</dbReference>
<dbReference type="PANTHER" id="PTHR34216">
    <property type="match status" value="1"/>
</dbReference>
<dbReference type="RefSeq" id="WP_206980546.1">
    <property type="nucleotide sequence ID" value="NZ_JAFLQZ010000002.1"/>
</dbReference>
<dbReference type="Proteomes" id="UP000664144">
    <property type="component" value="Unassembled WGS sequence"/>
</dbReference>
<dbReference type="SUPFAM" id="SSF88713">
    <property type="entry name" value="Glycoside hydrolase/deacetylase"/>
    <property type="match status" value="1"/>
</dbReference>
<sequence length="338" mass="38292">MLKRLRSVLGLALPHQACVLMYHRIASPEADIWKIAVEPANFEQQIQFLAKKSTVLSVPELVEALSKKQVRSNTVALTFDDGYADNFLVAKPILDHYGVPATFFVASQTIDTAEEFWWDELENILLFTPQLPTTFSLTIAGEVVVGSLEQEAHLSAALRQQLQRWDACDEPAPSRRAGLFLEVWRKLRLLPYTEQQQYLRTIREWAGVLPSQRPDYRALSLAELRELGASELHTIGLHTHTHPALAFHAAKVQQHEIQSNQSFLEQETGRQPTILAYPYGNHNQETIAVAAELKLQACFTTEVKPVNRDADKFRLGRFQVLNSPLSSFAQQLRKWQSG</sequence>
<dbReference type="CDD" id="cd10918">
    <property type="entry name" value="CE4_NodB_like_5s_6s"/>
    <property type="match status" value="1"/>
</dbReference>